<dbReference type="Pfam" id="PF08239">
    <property type="entry name" value="SH3_3"/>
    <property type="match status" value="1"/>
</dbReference>
<evidence type="ECO:0000259" key="2">
    <source>
        <dbReference type="Pfam" id="PF08239"/>
    </source>
</evidence>
<dbReference type="Proteomes" id="UP000276282">
    <property type="component" value="Unassembled WGS sequence"/>
</dbReference>
<dbReference type="InterPro" id="IPR011055">
    <property type="entry name" value="Dup_hybrid_motif"/>
</dbReference>
<comment type="caution">
    <text evidence="3">The sequence shown here is derived from an EMBL/GenBank/DDBJ whole genome shotgun (WGS) entry which is preliminary data.</text>
</comment>
<dbReference type="InterPro" id="IPR003646">
    <property type="entry name" value="SH3-like_bac-type"/>
</dbReference>
<dbReference type="InterPro" id="IPR050570">
    <property type="entry name" value="Cell_wall_metabolism_enzyme"/>
</dbReference>
<accession>A0A495PZ46</accession>
<reference evidence="3 4" key="1">
    <citation type="submission" date="2018-10" db="EMBL/GenBank/DDBJ databases">
        <title>Genomic Encyclopedia of Archaeal and Bacterial Type Strains, Phase II (KMG-II): from individual species to whole genera.</title>
        <authorList>
            <person name="Goeker M."/>
        </authorList>
    </citation>
    <scope>NUCLEOTIDE SEQUENCE [LARGE SCALE GENOMIC DNA]</scope>
    <source>
        <strain evidence="3 4">DSM 19839</strain>
    </source>
</reference>
<feature type="domain" description="SH3b" evidence="2">
    <location>
        <begin position="321"/>
        <end position="363"/>
    </location>
</feature>
<dbReference type="PANTHER" id="PTHR21666:SF268">
    <property type="entry name" value="PEPTIDASE M23 DOMAIN-CONTAINING PROTEIN"/>
    <property type="match status" value="1"/>
</dbReference>
<sequence>MHSRFFWLLLLILILEGCSEINKAKDLINKPSAQEFYKRELNINDDLYKIWEIEKIKAIENNSVFINLPYRESGKFFPKSFSVYSYLMDLHRGDLLSIKIKQDSTSSLTFIDVYSKEDSIFKNIKASEFGEQFMQLEVEEDNSYKIVIQPEIEAGSFFNIEINRSPVYLFPVSGGKNRDAQSFWGAQRDGGKRSHEGIDIFAKRGTPVIASVDGRITSSGEKGLGGKQVWLRDTKRGQSLYYAHLDSIAPIINYQVKAGDTLGYVGNTGNARTTAPHLHFGIYQGYNGAINPYHFIKQNEYKVPVESSFYPKAQLAVVNNVANLRNSSSLKNSKIIQKLSAGDTVNILGKTEEWFHIKTSSSKNSSFLHSSLASPIN</sequence>
<keyword evidence="4" id="KW-1185">Reference proteome</keyword>
<evidence type="ECO:0000313" key="4">
    <source>
        <dbReference type="Proteomes" id="UP000276282"/>
    </source>
</evidence>
<dbReference type="SUPFAM" id="SSF51261">
    <property type="entry name" value="Duplicated hybrid motif"/>
    <property type="match status" value="1"/>
</dbReference>
<protein>
    <submittedName>
        <fullName evidence="3">SH3 domain-containing protein</fullName>
    </submittedName>
</protein>
<organism evidence="3 4">
    <name type="scientific">Gillisia mitskevichiae</name>
    <dbReference type="NCBI Taxonomy" id="270921"/>
    <lineage>
        <taxon>Bacteria</taxon>
        <taxon>Pseudomonadati</taxon>
        <taxon>Bacteroidota</taxon>
        <taxon>Flavobacteriia</taxon>
        <taxon>Flavobacteriales</taxon>
        <taxon>Flavobacteriaceae</taxon>
        <taxon>Gillisia</taxon>
    </lineage>
</organism>
<dbReference type="Gene3D" id="2.30.30.40">
    <property type="entry name" value="SH3 Domains"/>
    <property type="match status" value="1"/>
</dbReference>
<dbReference type="AlphaFoldDB" id="A0A495PZ46"/>
<dbReference type="InterPro" id="IPR016047">
    <property type="entry name" value="M23ase_b-sheet_dom"/>
</dbReference>
<dbReference type="Gene3D" id="2.70.70.10">
    <property type="entry name" value="Glucose Permease (Domain IIA)"/>
    <property type="match status" value="1"/>
</dbReference>
<gene>
    <name evidence="3" type="ORF">BC962_0189</name>
</gene>
<dbReference type="OrthoDB" id="9810477at2"/>
<dbReference type="PANTHER" id="PTHR21666">
    <property type="entry name" value="PEPTIDASE-RELATED"/>
    <property type="match status" value="1"/>
</dbReference>
<dbReference type="GO" id="GO:0004222">
    <property type="term" value="F:metalloendopeptidase activity"/>
    <property type="evidence" value="ECO:0007669"/>
    <property type="project" value="TreeGrafter"/>
</dbReference>
<dbReference type="Pfam" id="PF01551">
    <property type="entry name" value="Peptidase_M23"/>
    <property type="match status" value="1"/>
</dbReference>
<evidence type="ECO:0000313" key="3">
    <source>
        <dbReference type="EMBL" id="RKS55230.1"/>
    </source>
</evidence>
<dbReference type="EMBL" id="RBLG01000001">
    <property type="protein sequence ID" value="RKS55230.1"/>
    <property type="molecule type" value="Genomic_DNA"/>
</dbReference>
<name>A0A495PZ46_9FLAO</name>
<dbReference type="CDD" id="cd12797">
    <property type="entry name" value="M23_peptidase"/>
    <property type="match status" value="1"/>
</dbReference>
<evidence type="ECO:0000259" key="1">
    <source>
        <dbReference type="Pfam" id="PF01551"/>
    </source>
</evidence>
<proteinExistence type="predicted"/>
<dbReference type="RefSeq" id="WP_121344061.1">
    <property type="nucleotide sequence ID" value="NZ_RBLG01000001.1"/>
</dbReference>
<feature type="domain" description="M23ase beta-sheet core" evidence="1">
    <location>
        <begin position="194"/>
        <end position="291"/>
    </location>
</feature>